<sequence length="92" mass="10301">MLYLFAIINLITFAAFAMDKWKAAKHRRRISEFSLLNITFFGGTAGAVLAMLIFRHKVSKKSFLVKFLGIVVLQVGIFLGCWKLKVGCFGGL</sequence>
<feature type="transmembrane region" description="Helical" evidence="1">
    <location>
        <begin position="33"/>
        <end position="54"/>
    </location>
</feature>
<comment type="caution">
    <text evidence="2">The sequence shown here is derived from an EMBL/GenBank/DDBJ whole genome shotgun (WGS) entry which is preliminary data.</text>
</comment>
<dbReference type="RefSeq" id="WP_264750012.1">
    <property type="nucleotide sequence ID" value="NZ_JAPDHW010000006.1"/>
</dbReference>
<dbReference type="Pfam" id="PF06961">
    <property type="entry name" value="DUF1294"/>
    <property type="match status" value="1"/>
</dbReference>
<dbReference type="InterPro" id="IPR010718">
    <property type="entry name" value="DUF1294"/>
</dbReference>
<dbReference type="EMBL" id="JAPDHW010000006">
    <property type="protein sequence ID" value="MCW3168823.1"/>
    <property type="molecule type" value="Genomic_DNA"/>
</dbReference>
<proteinExistence type="predicted"/>
<keyword evidence="1" id="KW-1133">Transmembrane helix</keyword>
<keyword evidence="1" id="KW-0812">Transmembrane</keyword>
<evidence type="ECO:0000313" key="2">
    <source>
        <dbReference type="EMBL" id="MCW3168823.1"/>
    </source>
</evidence>
<keyword evidence="1" id="KW-0472">Membrane</keyword>
<feature type="transmembrane region" description="Helical" evidence="1">
    <location>
        <begin position="63"/>
        <end position="82"/>
    </location>
</feature>
<protein>
    <submittedName>
        <fullName evidence="2">DUF1294 domain-containing protein</fullName>
    </submittedName>
</protein>
<dbReference type="Proteomes" id="UP001163731">
    <property type="component" value="Unassembled WGS sequence"/>
</dbReference>
<gene>
    <name evidence="2" type="ORF">OMO38_09845</name>
</gene>
<name>A0ABT3HYF0_9FLAO</name>
<keyword evidence="3" id="KW-1185">Reference proteome</keyword>
<evidence type="ECO:0000313" key="3">
    <source>
        <dbReference type="Proteomes" id="UP001163731"/>
    </source>
</evidence>
<dbReference type="InterPro" id="IPR012156">
    <property type="entry name" value="Cold_shock_CspA"/>
</dbReference>
<dbReference type="PIRSF" id="PIRSF002599">
    <property type="entry name" value="Cold_shock_A"/>
    <property type="match status" value="1"/>
</dbReference>
<reference evidence="2" key="1">
    <citation type="submission" date="2022-10" db="EMBL/GenBank/DDBJ databases">
        <title>Chryseobacterium babae sp. nov. isolated from the gut of the beetle Oryctes rhinoceros, and Chryseobacterium kimseyorum sp. nov., isolated from a stick insect rearing cage.</title>
        <authorList>
            <person name="Shelomi M."/>
            <person name="Han C.-J."/>
            <person name="Chen W.-M."/>
            <person name="Chen H.-K."/>
            <person name="Liaw S.-J."/>
            <person name="Muhle E."/>
            <person name="Clermont D."/>
        </authorList>
    </citation>
    <scope>NUCLEOTIDE SEQUENCE</scope>
    <source>
        <strain evidence="2">09-1422</strain>
    </source>
</reference>
<organism evidence="2 3">
    <name type="scientific">Chryseobacterium kimseyorum</name>
    <dbReference type="NCBI Taxonomy" id="2984028"/>
    <lineage>
        <taxon>Bacteria</taxon>
        <taxon>Pseudomonadati</taxon>
        <taxon>Bacteroidota</taxon>
        <taxon>Flavobacteriia</taxon>
        <taxon>Flavobacteriales</taxon>
        <taxon>Weeksellaceae</taxon>
        <taxon>Chryseobacterium group</taxon>
        <taxon>Chryseobacterium</taxon>
    </lineage>
</organism>
<evidence type="ECO:0000256" key="1">
    <source>
        <dbReference type="SAM" id="Phobius"/>
    </source>
</evidence>
<accession>A0ABT3HYF0</accession>